<comment type="caution">
    <text evidence="2">The sequence shown here is derived from an EMBL/GenBank/DDBJ whole genome shotgun (WGS) entry which is preliminary data.</text>
</comment>
<proteinExistence type="predicted"/>
<gene>
    <name evidence="2" type="ORF">FHX42_001244</name>
</gene>
<feature type="region of interest" description="Disordered" evidence="1">
    <location>
        <begin position="27"/>
        <end position="49"/>
    </location>
</feature>
<evidence type="ECO:0000256" key="1">
    <source>
        <dbReference type="SAM" id="MobiDB-lite"/>
    </source>
</evidence>
<dbReference type="EMBL" id="JACGWZ010000001">
    <property type="protein sequence ID" value="MBA8823915.1"/>
    <property type="molecule type" value="Genomic_DNA"/>
</dbReference>
<dbReference type="Proteomes" id="UP000569329">
    <property type="component" value="Unassembled WGS sequence"/>
</dbReference>
<dbReference type="AlphaFoldDB" id="A0A839DX37"/>
<sequence length="73" mass="7958">MRSDSGEILRYTVVLAGDRIGTITRPPYRNRGWQAQTTTGPSCPHSGPGRYAATRQVAVVDLLLELGITSTDR</sequence>
<dbReference type="RefSeq" id="WP_182543121.1">
    <property type="nucleotide sequence ID" value="NZ_JACGWZ010000001.1"/>
</dbReference>
<evidence type="ECO:0000313" key="3">
    <source>
        <dbReference type="Proteomes" id="UP000569329"/>
    </source>
</evidence>
<name>A0A839DX37_9PSEU</name>
<keyword evidence="3" id="KW-1185">Reference proteome</keyword>
<accession>A0A839DX37</accession>
<protein>
    <submittedName>
        <fullName evidence="2">Uncharacterized protein</fullName>
    </submittedName>
</protein>
<organism evidence="2 3">
    <name type="scientific">Halosaccharopolyspora lacisalsi</name>
    <dbReference type="NCBI Taxonomy" id="1000566"/>
    <lineage>
        <taxon>Bacteria</taxon>
        <taxon>Bacillati</taxon>
        <taxon>Actinomycetota</taxon>
        <taxon>Actinomycetes</taxon>
        <taxon>Pseudonocardiales</taxon>
        <taxon>Pseudonocardiaceae</taxon>
        <taxon>Halosaccharopolyspora</taxon>
    </lineage>
</organism>
<evidence type="ECO:0000313" key="2">
    <source>
        <dbReference type="EMBL" id="MBA8823915.1"/>
    </source>
</evidence>
<reference evidence="2 3" key="1">
    <citation type="submission" date="2020-07" db="EMBL/GenBank/DDBJ databases">
        <title>Sequencing the genomes of 1000 actinobacteria strains.</title>
        <authorList>
            <person name="Klenk H.-P."/>
        </authorList>
    </citation>
    <scope>NUCLEOTIDE SEQUENCE [LARGE SCALE GENOMIC DNA]</scope>
    <source>
        <strain evidence="2 3">DSM 45975</strain>
    </source>
</reference>